<protein>
    <recommendedName>
        <fullName evidence="3">Transposase</fullName>
    </recommendedName>
</protein>
<gene>
    <name evidence="1" type="ORF">NRB20_62740</name>
</gene>
<dbReference type="OrthoDB" id="4569239at2"/>
<evidence type="ECO:0008006" key="3">
    <source>
        <dbReference type="Google" id="ProtNLM"/>
    </source>
</evidence>
<dbReference type="AlphaFoldDB" id="A0A7K0DBQ0"/>
<organism evidence="1 2">
    <name type="scientific">Nocardia macrotermitis</name>
    <dbReference type="NCBI Taxonomy" id="2585198"/>
    <lineage>
        <taxon>Bacteria</taxon>
        <taxon>Bacillati</taxon>
        <taxon>Actinomycetota</taxon>
        <taxon>Actinomycetes</taxon>
        <taxon>Mycobacteriales</taxon>
        <taxon>Nocardiaceae</taxon>
        <taxon>Nocardia</taxon>
    </lineage>
</organism>
<dbReference type="EMBL" id="WEGK01000017">
    <property type="protein sequence ID" value="MQY23147.1"/>
    <property type="molecule type" value="Genomic_DNA"/>
</dbReference>
<name>A0A7K0DBQ0_9NOCA</name>
<sequence>MSVQVDKAWISSDQTAHQARFVGERGWVVSFLPGRTLTKVQALSAILIADSAAVALRLAPDVGLTALEAVGLVVLQPPWPRPAAHPYSTPIP</sequence>
<proteinExistence type="predicted"/>
<reference evidence="1 2" key="1">
    <citation type="submission" date="2019-10" db="EMBL/GenBank/DDBJ databases">
        <title>Nocardia macrotermitis sp. nov. and Nocardia aurantia sp. nov., isolated from the gut of fungus growing-termite Macrotermes natalensis.</title>
        <authorList>
            <person name="Benndorf R."/>
            <person name="Schwitalla J."/>
            <person name="Martin K."/>
            <person name="De Beer W."/>
            <person name="Kaster A.-K."/>
            <person name="Vollmers J."/>
            <person name="Poulsen M."/>
            <person name="Beemelmanns C."/>
        </authorList>
    </citation>
    <scope>NUCLEOTIDE SEQUENCE [LARGE SCALE GENOMIC DNA]</scope>
    <source>
        <strain evidence="1 2">RB20</strain>
    </source>
</reference>
<keyword evidence="2" id="KW-1185">Reference proteome</keyword>
<dbReference type="Proteomes" id="UP000438448">
    <property type="component" value="Unassembled WGS sequence"/>
</dbReference>
<evidence type="ECO:0000313" key="2">
    <source>
        <dbReference type="Proteomes" id="UP000438448"/>
    </source>
</evidence>
<dbReference type="RefSeq" id="WP_153414934.1">
    <property type="nucleotide sequence ID" value="NZ_WEGK01000017.1"/>
</dbReference>
<evidence type="ECO:0000313" key="1">
    <source>
        <dbReference type="EMBL" id="MQY23147.1"/>
    </source>
</evidence>
<comment type="caution">
    <text evidence="1">The sequence shown here is derived from an EMBL/GenBank/DDBJ whole genome shotgun (WGS) entry which is preliminary data.</text>
</comment>
<accession>A0A7K0DBQ0</accession>